<feature type="transmembrane region" description="Helical" evidence="1">
    <location>
        <begin position="82"/>
        <end position="104"/>
    </location>
</feature>
<keyword evidence="1" id="KW-0812">Transmembrane</keyword>
<name>A0A1P8N117_9RHOB</name>
<feature type="transmembrane region" description="Helical" evidence="1">
    <location>
        <begin position="49"/>
        <end position="70"/>
    </location>
</feature>
<dbReference type="STRING" id="299262.BWR18_16355"/>
<keyword evidence="1" id="KW-1133">Transmembrane helix</keyword>
<keyword evidence="1" id="KW-0472">Membrane</keyword>
<reference evidence="2 3" key="1">
    <citation type="submission" date="2017-01" db="EMBL/GenBank/DDBJ databases">
        <title>Complete genome of Tateyamaria omphalii DOK1-4 isolated from seawater in Dokdo.</title>
        <authorList>
            <person name="Kim J.H."/>
            <person name="Chi W.-J."/>
        </authorList>
    </citation>
    <scope>NUCLEOTIDE SEQUENCE [LARGE SCALE GENOMIC DNA]</scope>
    <source>
        <strain evidence="2 3">DOK1-4</strain>
    </source>
</reference>
<dbReference type="Pfam" id="PF08570">
    <property type="entry name" value="DUF1761"/>
    <property type="match status" value="1"/>
</dbReference>
<dbReference type="AlphaFoldDB" id="A0A1P8N117"/>
<dbReference type="OrthoDB" id="344736at2"/>
<evidence type="ECO:0000313" key="3">
    <source>
        <dbReference type="Proteomes" id="UP000186336"/>
    </source>
</evidence>
<accession>A0A1P8N117</accession>
<dbReference type="Proteomes" id="UP000186336">
    <property type="component" value="Chromosome"/>
</dbReference>
<evidence type="ECO:0000256" key="1">
    <source>
        <dbReference type="SAM" id="Phobius"/>
    </source>
</evidence>
<gene>
    <name evidence="2" type="ORF">BWR18_16355</name>
</gene>
<proteinExistence type="predicted"/>
<feature type="transmembrane region" description="Helical" evidence="1">
    <location>
        <begin position="110"/>
        <end position="131"/>
    </location>
</feature>
<dbReference type="EMBL" id="CP019312">
    <property type="protein sequence ID" value="APX13948.1"/>
    <property type="molecule type" value="Genomic_DNA"/>
</dbReference>
<evidence type="ECO:0000313" key="2">
    <source>
        <dbReference type="EMBL" id="APX13948.1"/>
    </source>
</evidence>
<dbReference type="InterPro" id="IPR013879">
    <property type="entry name" value="DUF1761"/>
</dbReference>
<dbReference type="KEGG" id="tom:BWR18_16355"/>
<organism evidence="2 3">
    <name type="scientific">Tateyamaria omphalii</name>
    <dbReference type="NCBI Taxonomy" id="299262"/>
    <lineage>
        <taxon>Bacteria</taxon>
        <taxon>Pseudomonadati</taxon>
        <taxon>Pseudomonadota</taxon>
        <taxon>Alphaproteobacteria</taxon>
        <taxon>Rhodobacterales</taxon>
        <taxon>Roseobacteraceae</taxon>
        <taxon>Tateyamaria</taxon>
    </lineage>
</organism>
<evidence type="ECO:0008006" key="4">
    <source>
        <dbReference type="Google" id="ProtNLM"/>
    </source>
</evidence>
<keyword evidence="3" id="KW-1185">Reference proteome</keyword>
<protein>
    <recommendedName>
        <fullName evidence="4">DUF1761 domain-containing protein</fullName>
    </recommendedName>
</protein>
<sequence>MGFLAVLAAGVAGFMFGAIWYTVLAKPWMAVSGVPLNEAGDAPANQSNPVPYITSAVGAILVAGMMRHVFVLSGIDAFGEGLVSGFGIGLFLVTPWIATFYAFGARPFRLAMIDGGYATFGCTVIGAVLTLF</sequence>